<protein>
    <submittedName>
        <fullName evidence="1">Unannotated protein</fullName>
    </submittedName>
</protein>
<organism evidence="1">
    <name type="scientific">freshwater metagenome</name>
    <dbReference type="NCBI Taxonomy" id="449393"/>
    <lineage>
        <taxon>unclassified sequences</taxon>
        <taxon>metagenomes</taxon>
        <taxon>ecological metagenomes</taxon>
    </lineage>
</organism>
<proteinExistence type="predicted"/>
<dbReference type="PROSITE" id="PS51257">
    <property type="entry name" value="PROKAR_LIPOPROTEIN"/>
    <property type="match status" value="1"/>
</dbReference>
<accession>A0A6J7D0I4</accession>
<dbReference type="EMBL" id="CAFBLS010000027">
    <property type="protein sequence ID" value="CAB4863816.1"/>
    <property type="molecule type" value="Genomic_DNA"/>
</dbReference>
<name>A0A6J7D0I4_9ZZZZ</name>
<sequence length="151" mass="14613">MRTMTKTAALATMGLALVTLSACSSSSTSTPATPAASASMVGGMTECTNEAVGQAATEAAAAQGAGNVFTLETLTCDSGWAVAAGTLGDGSTASDAPQGAPTSYVFEAEGQFWVPQDKAKVCGTPDAANPTTAPADATIPPALYAAGCAAG</sequence>
<reference evidence="1" key="1">
    <citation type="submission" date="2020-05" db="EMBL/GenBank/DDBJ databases">
        <authorList>
            <person name="Chiriac C."/>
            <person name="Salcher M."/>
            <person name="Ghai R."/>
            <person name="Kavagutti S V."/>
        </authorList>
    </citation>
    <scope>NUCLEOTIDE SEQUENCE</scope>
</reference>
<gene>
    <name evidence="1" type="ORF">UFOPK3402_00350</name>
</gene>
<dbReference type="AlphaFoldDB" id="A0A6J7D0I4"/>
<evidence type="ECO:0000313" key="1">
    <source>
        <dbReference type="EMBL" id="CAB4863816.1"/>
    </source>
</evidence>